<dbReference type="EMBL" id="KK843210">
    <property type="protein sequence ID" value="KFP85284.1"/>
    <property type="molecule type" value="Genomic_DNA"/>
</dbReference>
<gene>
    <name evidence="9" type="ORF">N310_02837</name>
</gene>
<dbReference type="InterPro" id="IPR026234">
    <property type="entry name" value="MRGPCRFAMILY"/>
</dbReference>
<accession>A0A091N8U4</accession>
<dbReference type="GO" id="GO:0005886">
    <property type="term" value="C:plasma membrane"/>
    <property type="evidence" value="ECO:0007669"/>
    <property type="project" value="TreeGrafter"/>
</dbReference>
<evidence type="ECO:0000256" key="3">
    <source>
        <dbReference type="ARBA" id="ARBA00022989"/>
    </source>
</evidence>
<feature type="transmembrane region" description="Helical" evidence="8">
    <location>
        <begin position="60"/>
        <end position="84"/>
    </location>
</feature>
<evidence type="ECO:0000256" key="5">
    <source>
        <dbReference type="ARBA" id="ARBA00023136"/>
    </source>
</evidence>
<keyword evidence="4" id="KW-0297">G-protein coupled receptor</keyword>
<evidence type="ECO:0000256" key="1">
    <source>
        <dbReference type="ARBA" id="ARBA00004141"/>
    </source>
</evidence>
<feature type="transmembrane region" description="Helical" evidence="8">
    <location>
        <begin position="27"/>
        <end position="48"/>
    </location>
</feature>
<proteinExistence type="predicted"/>
<evidence type="ECO:0000256" key="2">
    <source>
        <dbReference type="ARBA" id="ARBA00022692"/>
    </source>
</evidence>
<comment type="subcellular location">
    <subcellularLocation>
        <location evidence="1">Membrane</location>
        <topology evidence="1">Multi-pass membrane protein</topology>
    </subcellularLocation>
</comment>
<evidence type="ECO:0000256" key="4">
    <source>
        <dbReference type="ARBA" id="ARBA00023040"/>
    </source>
</evidence>
<feature type="non-terminal residue" evidence="9">
    <location>
        <position position="162"/>
    </location>
</feature>
<dbReference type="AlphaFoldDB" id="A0A091N8U4"/>
<name>A0A091N8U4_9PASS</name>
<dbReference type="PANTHER" id="PTHR11334">
    <property type="entry name" value="MAS-RELATED G-PROTEIN COUPLED RECEPTOR"/>
    <property type="match status" value="1"/>
</dbReference>
<evidence type="ECO:0000256" key="8">
    <source>
        <dbReference type="SAM" id="Phobius"/>
    </source>
</evidence>
<dbReference type="GO" id="GO:0004930">
    <property type="term" value="F:G protein-coupled receptor activity"/>
    <property type="evidence" value="ECO:0007669"/>
    <property type="project" value="UniProtKB-KW"/>
</dbReference>
<sequence>LLTVISVERCISVLFPVWYRCRRPKHLSGVVSAMLWALTGGFVFLMYFSFTNSKDSEVVFAGLALAISVVLSLMMLISNLFLFIKLCCSSRRRHPGKLFVAVLQVYLNLPSTKLLFPENAPLLLALLNCSLNPMIYVLVGSCRRRRFQRSVKVALRRVFEEK</sequence>
<feature type="non-terminal residue" evidence="9">
    <location>
        <position position="1"/>
    </location>
</feature>
<protein>
    <submittedName>
        <fullName evidence="9">Mas-related G-protein coupled receptor member H</fullName>
    </submittedName>
</protein>
<dbReference type="Gene3D" id="1.20.1070.10">
    <property type="entry name" value="Rhodopsin 7-helix transmembrane proteins"/>
    <property type="match status" value="1"/>
</dbReference>
<organism evidence="9 10">
    <name type="scientific">Acanthisitta chloris</name>
    <name type="common">rifleman</name>
    <dbReference type="NCBI Taxonomy" id="57068"/>
    <lineage>
        <taxon>Eukaryota</taxon>
        <taxon>Metazoa</taxon>
        <taxon>Chordata</taxon>
        <taxon>Craniata</taxon>
        <taxon>Vertebrata</taxon>
        <taxon>Euteleostomi</taxon>
        <taxon>Archelosauria</taxon>
        <taxon>Archosauria</taxon>
        <taxon>Dinosauria</taxon>
        <taxon>Saurischia</taxon>
        <taxon>Theropoda</taxon>
        <taxon>Coelurosauria</taxon>
        <taxon>Aves</taxon>
        <taxon>Neognathae</taxon>
        <taxon>Neoaves</taxon>
        <taxon>Telluraves</taxon>
        <taxon>Australaves</taxon>
        <taxon>Passeriformes</taxon>
        <taxon>Acanthisittidae</taxon>
        <taxon>Acanthisitta</taxon>
    </lineage>
</organism>
<keyword evidence="7" id="KW-0807">Transducer</keyword>
<keyword evidence="5 8" id="KW-0472">Membrane</keyword>
<reference evidence="9 10" key="1">
    <citation type="submission" date="2014-04" db="EMBL/GenBank/DDBJ databases">
        <title>Genome evolution of avian class.</title>
        <authorList>
            <person name="Zhang G."/>
            <person name="Li C."/>
        </authorList>
    </citation>
    <scope>NUCLEOTIDE SEQUENCE [LARGE SCALE GENOMIC DNA]</scope>
    <source>
        <strain evidence="9">BGI_N310</strain>
    </source>
</reference>
<dbReference type="PANTHER" id="PTHR11334:SF69">
    <property type="entry name" value="G-PROTEIN COUPLED RECEPTORS FAMILY 1 PROFILE DOMAIN-CONTAINING PROTEIN"/>
    <property type="match status" value="1"/>
</dbReference>
<evidence type="ECO:0000313" key="10">
    <source>
        <dbReference type="Proteomes" id="UP000053537"/>
    </source>
</evidence>
<dbReference type="Proteomes" id="UP000053537">
    <property type="component" value="Unassembled WGS sequence"/>
</dbReference>
<dbReference type="PRINTS" id="PR02108">
    <property type="entry name" value="MRGPCRFAMILY"/>
</dbReference>
<keyword evidence="10" id="KW-1185">Reference proteome</keyword>
<keyword evidence="6 9" id="KW-0675">Receptor</keyword>
<keyword evidence="2 8" id="KW-0812">Transmembrane</keyword>
<keyword evidence="3 8" id="KW-1133">Transmembrane helix</keyword>
<dbReference type="SUPFAM" id="SSF81321">
    <property type="entry name" value="Family A G protein-coupled receptor-like"/>
    <property type="match status" value="1"/>
</dbReference>
<evidence type="ECO:0000313" key="9">
    <source>
        <dbReference type="EMBL" id="KFP85284.1"/>
    </source>
</evidence>
<evidence type="ECO:0000256" key="6">
    <source>
        <dbReference type="ARBA" id="ARBA00023170"/>
    </source>
</evidence>
<evidence type="ECO:0000256" key="7">
    <source>
        <dbReference type="ARBA" id="ARBA00023224"/>
    </source>
</evidence>